<dbReference type="Gene3D" id="1.10.10.10">
    <property type="entry name" value="Winged helix-like DNA-binding domain superfamily/Winged helix DNA-binding domain"/>
    <property type="match status" value="1"/>
</dbReference>
<evidence type="ECO:0000259" key="4">
    <source>
        <dbReference type="PROSITE" id="PS50995"/>
    </source>
</evidence>
<evidence type="ECO:0000313" key="5">
    <source>
        <dbReference type="EMBL" id="CDR34114.1"/>
    </source>
</evidence>
<dbReference type="eggNOG" id="COG1846">
    <property type="taxonomic scope" value="Bacteria"/>
</dbReference>
<evidence type="ECO:0000256" key="2">
    <source>
        <dbReference type="ARBA" id="ARBA00023125"/>
    </source>
</evidence>
<protein>
    <submittedName>
        <fullName evidence="5">Transcriptional regulator</fullName>
    </submittedName>
</protein>
<organism evidence="5 6">
    <name type="scientific">Candidatus Criblamydia sequanensis CRIB-18</name>
    <dbReference type="NCBI Taxonomy" id="1437425"/>
    <lineage>
        <taxon>Bacteria</taxon>
        <taxon>Pseudomonadati</taxon>
        <taxon>Chlamydiota</taxon>
        <taxon>Chlamydiia</taxon>
        <taxon>Parachlamydiales</taxon>
        <taxon>Candidatus Criblamydiaceae</taxon>
        <taxon>Candidatus Criblamydia</taxon>
    </lineage>
</organism>
<dbReference type="InterPro" id="IPR039422">
    <property type="entry name" value="MarR/SlyA-like"/>
</dbReference>
<dbReference type="InterPro" id="IPR036388">
    <property type="entry name" value="WH-like_DNA-bd_sf"/>
</dbReference>
<name>A0A090DZQ4_9BACT</name>
<accession>A0A090DZQ4</accession>
<feature type="domain" description="HTH marR-type" evidence="4">
    <location>
        <begin position="17"/>
        <end position="152"/>
    </location>
</feature>
<evidence type="ECO:0000313" key="6">
    <source>
        <dbReference type="Proteomes" id="UP000031552"/>
    </source>
</evidence>
<dbReference type="SMART" id="SM00347">
    <property type="entry name" value="HTH_MARR"/>
    <property type="match status" value="1"/>
</dbReference>
<proteinExistence type="predicted"/>
<evidence type="ECO:0000256" key="3">
    <source>
        <dbReference type="ARBA" id="ARBA00023163"/>
    </source>
</evidence>
<evidence type="ECO:0000256" key="1">
    <source>
        <dbReference type="ARBA" id="ARBA00023015"/>
    </source>
</evidence>
<dbReference type="RefSeq" id="WP_053331854.1">
    <property type="nucleotide sequence ID" value="NZ_CCEJ010000005.1"/>
</dbReference>
<dbReference type="InterPro" id="IPR036390">
    <property type="entry name" value="WH_DNA-bd_sf"/>
</dbReference>
<keyword evidence="6" id="KW-1185">Reference proteome</keyword>
<dbReference type="InterPro" id="IPR000835">
    <property type="entry name" value="HTH_MarR-typ"/>
</dbReference>
<reference evidence="5" key="2">
    <citation type="submission" date="2014-09" db="EMBL/GenBank/DDBJ databases">
        <title>Criblamydia sequanensis harbors a mega-plasmid encoding arsenite resistance.</title>
        <authorList>
            <person name="Bertelli C."/>
            <person name="Goesmann A."/>
            <person name="Greub G."/>
        </authorList>
    </citation>
    <scope>NUCLEOTIDE SEQUENCE [LARGE SCALE GENOMIC DNA]</scope>
    <source>
        <strain evidence="5">CRIB-18</strain>
    </source>
</reference>
<dbReference type="Proteomes" id="UP000031552">
    <property type="component" value="Unassembled WGS sequence"/>
</dbReference>
<dbReference type="PANTHER" id="PTHR33164">
    <property type="entry name" value="TRANSCRIPTIONAL REGULATOR, MARR FAMILY"/>
    <property type="match status" value="1"/>
</dbReference>
<keyword evidence="1" id="KW-0805">Transcription regulation</keyword>
<keyword evidence="3" id="KW-0804">Transcription</keyword>
<dbReference type="OrthoDB" id="9806864at2"/>
<dbReference type="PRINTS" id="PR00598">
    <property type="entry name" value="HTHMARR"/>
</dbReference>
<dbReference type="EMBL" id="CCEJ010000005">
    <property type="protein sequence ID" value="CDR34114.1"/>
    <property type="molecule type" value="Genomic_DNA"/>
</dbReference>
<gene>
    <name evidence="5" type="ORF">CSEC_1294</name>
</gene>
<dbReference type="AlphaFoldDB" id="A0A090DZQ4"/>
<dbReference type="GO" id="GO:0003677">
    <property type="term" value="F:DNA binding"/>
    <property type="evidence" value="ECO:0007669"/>
    <property type="project" value="UniProtKB-KW"/>
</dbReference>
<reference evidence="5" key="1">
    <citation type="submission" date="2013-12" db="EMBL/GenBank/DDBJ databases">
        <authorList>
            <person name="Linke B."/>
        </authorList>
    </citation>
    <scope>NUCLEOTIDE SEQUENCE [LARGE SCALE GENOMIC DNA]</scope>
    <source>
        <strain evidence="5">CRIB-18</strain>
    </source>
</reference>
<dbReference type="Pfam" id="PF01047">
    <property type="entry name" value="MarR"/>
    <property type="match status" value="1"/>
</dbReference>
<dbReference type="GO" id="GO:0006950">
    <property type="term" value="P:response to stress"/>
    <property type="evidence" value="ECO:0007669"/>
    <property type="project" value="TreeGrafter"/>
</dbReference>
<dbReference type="SUPFAM" id="SSF46785">
    <property type="entry name" value="Winged helix' DNA-binding domain"/>
    <property type="match status" value="1"/>
</dbReference>
<dbReference type="PANTHER" id="PTHR33164:SF64">
    <property type="entry name" value="TRANSCRIPTIONAL REGULATOR SLYA"/>
    <property type="match status" value="1"/>
</dbReference>
<keyword evidence="2" id="KW-0238">DNA-binding</keyword>
<dbReference type="PROSITE" id="PS50995">
    <property type="entry name" value="HTH_MARR_2"/>
    <property type="match status" value="1"/>
</dbReference>
<dbReference type="STRING" id="1437425.CSEC_1294"/>
<comment type="caution">
    <text evidence="5">The sequence shown here is derived from an EMBL/GenBank/DDBJ whole genome shotgun (WGS) entry which is preliminary data.</text>
</comment>
<sequence>MKKSLNFKEISVHDTPGRSLGFLLWHVSTAWRGSIEAKLKSLDLTHPQFVILATLGWLTRKGELVTQALVGKMAGLDPNTVSQIIKGLEKKGLIKRQKSSDARVKNPLLTLKGQEKIREALPIVEEKDAQFFHSLTSNEIESLIRIFNKLIKN</sequence>
<dbReference type="GO" id="GO:0003700">
    <property type="term" value="F:DNA-binding transcription factor activity"/>
    <property type="evidence" value="ECO:0007669"/>
    <property type="project" value="InterPro"/>
</dbReference>